<organism evidence="3 4">
    <name type="scientific">Snuella lapsa</name>
    <dbReference type="NCBI Taxonomy" id="870481"/>
    <lineage>
        <taxon>Bacteria</taxon>
        <taxon>Pseudomonadati</taxon>
        <taxon>Bacteroidota</taxon>
        <taxon>Flavobacteriia</taxon>
        <taxon>Flavobacteriales</taxon>
        <taxon>Flavobacteriaceae</taxon>
        <taxon>Snuella</taxon>
    </lineage>
</organism>
<dbReference type="NCBIfam" id="TIGR04183">
    <property type="entry name" value="Por_Secre_tail"/>
    <property type="match status" value="1"/>
</dbReference>
<evidence type="ECO:0000313" key="4">
    <source>
        <dbReference type="Proteomes" id="UP001500954"/>
    </source>
</evidence>
<feature type="domain" description="Secretion system C-terminal sorting" evidence="2">
    <location>
        <begin position="208"/>
        <end position="275"/>
    </location>
</feature>
<comment type="caution">
    <text evidence="3">The sequence shown here is derived from an EMBL/GenBank/DDBJ whole genome shotgun (WGS) entry which is preliminary data.</text>
</comment>
<dbReference type="Proteomes" id="UP001500954">
    <property type="component" value="Unassembled WGS sequence"/>
</dbReference>
<evidence type="ECO:0000313" key="3">
    <source>
        <dbReference type="EMBL" id="GAA3578761.1"/>
    </source>
</evidence>
<dbReference type="EMBL" id="BAABCY010000078">
    <property type="protein sequence ID" value="GAA3578761.1"/>
    <property type="molecule type" value="Genomic_DNA"/>
</dbReference>
<protein>
    <recommendedName>
        <fullName evidence="2">Secretion system C-terminal sorting domain-containing protein</fullName>
    </recommendedName>
</protein>
<sequence>MFFISIYNSTVAQIVFQGFEGSGSDNWNYSTNIPLYNLNTDTDVWDIYSGALGSLDGARSGSFYFAGRDLDNPHSESETGNSSPEHILTFDAINIGGISVDFSFWCNFKGYDSSDYIYYELVFDNGSDWSSPDIHIDIDPNPGPSNANSSGDTWEEFTVNIPTGNQYVRFRIVAYQNGSSDFIGLDDISLTSALLNTKDNELIELTYYPNPLEDKLFFSAKTEINFITIYNHVGQIISKENIKTTKGSLDTSELKSGIYFAEINSGKKLKTIKLIKE</sequence>
<accession>A0ABP6YA41</accession>
<dbReference type="Pfam" id="PF18962">
    <property type="entry name" value="Por_Secre_tail"/>
    <property type="match status" value="1"/>
</dbReference>
<keyword evidence="1" id="KW-0732">Signal</keyword>
<dbReference type="Gene3D" id="2.60.120.200">
    <property type="match status" value="1"/>
</dbReference>
<keyword evidence="4" id="KW-1185">Reference proteome</keyword>
<evidence type="ECO:0000259" key="2">
    <source>
        <dbReference type="Pfam" id="PF18962"/>
    </source>
</evidence>
<name>A0ABP6YA41_9FLAO</name>
<dbReference type="InterPro" id="IPR026444">
    <property type="entry name" value="Secre_tail"/>
</dbReference>
<evidence type="ECO:0000256" key="1">
    <source>
        <dbReference type="ARBA" id="ARBA00022729"/>
    </source>
</evidence>
<proteinExistence type="predicted"/>
<reference evidence="4" key="1">
    <citation type="journal article" date="2019" name="Int. J. Syst. Evol. Microbiol.">
        <title>The Global Catalogue of Microorganisms (GCM) 10K type strain sequencing project: providing services to taxonomists for standard genome sequencing and annotation.</title>
        <authorList>
            <consortium name="The Broad Institute Genomics Platform"/>
            <consortium name="The Broad Institute Genome Sequencing Center for Infectious Disease"/>
            <person name="Wu L."/>
            <person name="Ma J."/>
        </authorList>
    </citation>
    <scope>NUCLEOTIDE SEQUENCE [LARGE SCALE GENOMIC DNA]</scope>
    <source>
        <strain evidence="4">JCM 17111</strain>
    </source>
</reference>
<gene>
    <name evidence="3" type="ORF">GCM10022395_29330</name>
</gene>